<dbReference type="PANTHER" id="PTHR42865">
    <property type="entry name" value="PROTON/GLUTAMATE-ASPARTATE SYMPORTER"/>
    <property type="match status" value="1"/>
</dbReference>
<dbReference type="EMBL" id="CP053015">
    <property type="protein sequence ID" value="QJQ33461.1"/>
    <property type="molecule type" value="Genomic_DNA"/>
</dbReference>
<dbReference type="Proteomes" id="UP000503018">
    <property type="component" value="Chromosome"/>
</dbReference>
<dbReference type="GO" id="GO:0015293">
    <property type="term" value="F:symporter activity"/>
    <property type="evidence" value="ECO:0007669"/>
    <property type="project" value="UniProtKB-KW"/>
</dbReference>
<organism evidence="8 9">
    <name type="scientific">Sphingomonas lacunae</name>
    <dbReference type="NCBI Taxonomy" id="2698828"/>
    <lineage>
        <taxon>Bacteria</taxon>
        <taxon>Pseudomonadati</taxon>
        <taxon>Pseudomonadota</taxon>
        <taxon>Alphaproteobacteria</taxon>
        <taxon>Sphingomonadales</taxon>
        <taxon>Sphingomonadaceae</taxon>
        <taxon>Sphingomonas</taxon>
    </lineage>
</organism>
<dbReference type="GO" id="GO:0005886">
    <property type="term" value="C:plasma membrane"/>
    <property type="evidence" value="ECO:0007669"/>
    <property type="project" value="UniProtKB-SubCell"/>
</dbReference>
<keyword evidence="2" id="KW-0813">Transport</keyword>
<keyword evidence="4 7" id="KW-0812">Transmembrane</keyword>
<feature type="transmembrane region" description="Helical" evidence="7">
    <location>
        <begin position="47"/>
        <end position="69"/>
    </location>
</feature>
<dbReference type="SUPFAM" id="SSF118215">
    <property type="entry name" value="Proton glutamate symport protein"/>
    <property type="match status" value="1"/>
</dbReference>
<reference evidence="8 9" key="1">
    <citation type="submission" date="2020-01" db="EMBL/GenBank/DDBJ databases">
        <title>Sphingomonas sp. strain CSW-10.</title>
        <authorList>
            <person name="Chen W.-M."/>
        </authorList>
    </citation>
    <scope>NUCLEOTIDE SEQUENCE [LARGE SCALE GENOMIC DNA]</scope>
    <source>
        <strain evidence="8 9">CSW-10</strain>
    </source>
</reference>
<protein>
    <submittedName>
        <fullName evidence="8">Cation:dicarboxylase symporter family transporter</fullName>
    </submittedName>
</protein>
<sequence>MRISPILILSSLVAGLTAGIVLAHFAPGQVDSATQILDPIGSLWLRALQMTIVPLVVSLLITGIVTSVAAARAGKLAATSIVFFFAILWSGAIMAALVTPLLLEAFPIPAAAAQALIGGLSDAAEIGEIPPFAEFIKAMVPTNPISAAANDAILPLIIFTCVFALAITRLDGEKRDRLAGFFEALGDAMLVIIGWVLMLAPIGVGALAFVVAARTGVAAVGVFLHYILIVVSVGAIVWASAYPLAVIGGRKRLGDFARAVLPAQAVAISTQSSLASLPAMLRGSKALGVSETTADVTLPLAVALFRATGPAMNLAVAIYVAYLTGVELTPLTLAIGVAVAATTTLGSVSLPGSISFISAIAPISLAMGVPIEALALLVAVETLPDIVRTLGNVSMDVAVTSAVGRRNDTAEVSTVA</sequence>
<evidence type="ECO:0000256" key="4">
    <source>
        <dbReference type="ARBA" id="ARBA00022692"/>
    </source>
</evidence>
<dbReference type="InterPro" id="IPR036458">
    <property type="entry name" value="Na:dicarbo_symporter_sf"/>
</dbReference>
<evidence type="ECO:0000256" key="7">
    <source>
        <dbReference type="SAM" id="Phobius"/>
    </source>
</evidence>
<evidence type="ECO:0000256" key="3">
    <source>
        <dbReference type="ARBA" id="ARBA00022475"/>
    </source>
</evidence>
<feature type="transmembrane region" description="Helical" evidence="7">
    <location>
        <begin position="356"/>
        <end position="380"/>
    </location>
</feature>
<proteinExistence type="predicted"/>
<dbReference type="PRINTS" id="PR00173">
    <property type="entry name" value="EDTRNSPORT"/>
</dbReference>
<evidence type="ECO:0000256" key="1">
    <source>
        <dbReference type="ARBA" id="ARBA00004651"/>
    </source>
</evidence>
<name>A0A6M4B232_9SPHN</name>
<dbReference type="AlphaFoldDB" id="A0A6M4B232"/>
<evidence type="ECO:0000256" key="6">
    <source>
        <dbReference type="ARBA" id="ARBA00023136"/>
    </source>
</evidence>
<dbReference type="Pfam" id="PF00375">
    <property type="entry name" value="SDF"/>
    <property type="match status" value="1"/>
</dbReference>
<keyword evidence="3" id="KW-1003">Cell membrane</keyword>
<feature type="transmembrane region" description="Helical" evidence="7">
    <location>
        <begin position="81"/>
        <end position="103"/>
    </location>
</feature>
<dbReference type="Gene3D" id="1.10.3860.10">
    <property type="entry name" value="Sodium:dicarboxylate symporter"/>
    <property type="match status" value="1"/>
</dbReference>
<dbReference type="InterPro" id="IPR001991">
    <property type="entry name" value="Na-dicarboxylate_symporter"/>
</dbReference>
<evidence type="ECO:0000256" key="5">
    <source>
        <dbReference type="ARBA" id="ARBA00022989"/>
    </source>
</evidence>
<keyword evidence="5 7" id="KW-1133">Transmembrane helix</keyword>
<keyword evidence="6 7" id="KW-0472">Membrane</keyword>
<feature type="transmembrane region" description="Helical" evidence="7">
    <location>
        <begin position="223"/>
        <end position="247"/>
    </location>
</feature>
<comment type="subcellular location">
    <subcellularLocation>
        <location evidence="1">Cell membrane</location>
        <topology evidence="1">Multi-pass membrane protein</topology>
    </subcellularLocation>
</comment>
<dbReference type="KEGG" id="slan:GV829_00320"/>
<evidence type="ECO:0000313" key="8">
    <source>
        <dbReference type="EMBL" id="QJQ33461.1"/>
    </source>
</evidence>
<feature type="transmembrane region" description="Helical" evidence="7">
    <location>
        <begin position="188"/>
        <end position="211"/>
    </location>
</feature>
<feature type="transmembrane region" description="Helical" evidence="7">
    <location>
        <begin position="147"/>
        <end position="167"/>
    </location>
</feature>
<evidence type="ECO:0000256" key="2">
    <source>
        <dbReference type="ARBA" id="ARBA00022448"/>
    </source>
</evidence>
<accession>A0A6M4B232</accession>
<keyword evidence="9" id="KW-1185">Reference proteome</keyword>
<evidence type="ECO:0000313" key="9">
    <source>
        <dbReference type="Proteomes" id="UP000503018"/>
    </source>
</evidence>
<gene>
    <name evidence="8" type="ORF">GV829_00320</name>
</gene>
<dbReference type="PANTHER" id="PTHR42865:SF7">
    <property type="entry name" value="PROTON_GLUTAMATE-ASPARTATE SYMPORTER"/>
    <property type="match status" value="1"/>
</dbReference>